<reference evidence="2 3" key="1">
    <citation type="journal article" date="2018" name="Int. J. Syst. Evol. Microbiol.">
        <title>Epidermidibacterium keratini gen. nov., sp. nov., a member of the family Sporichthyaceae, isolated from keratin epidermis.</title>
        <authorList>
            <person name="Lee D.G."/>
            <person name="Trujillo M.E."/>
            <person name="Kang S."/>
            <person name="Nam J.J."/>
            <person name="Kim Y.J."/>
        </authorList>
    </citation>
    <scope>NUCLEOTIDE SEQUENCE [LARGE SCALE GENOMIC DNA]</scope>
    <source>
        <strain evidence="2 3">EPI-7</strain>
    </source>
</reference>
<dbReference type="InterPro" id="IPR000073">
    <property type="entry name" value="AB_hydrolase_1"/>
</dbReference>
<sequence>MSASSPVLAYSIDGPQDAPPVVMGSSLGTTREMWAPNLAALSEFRVIRFDHLGHGESEVPDGPYSMEQLGGGVLQLLDSLGIDKAAYVGLSLGGAVGQWLGINAPERISSLALLCTAAQFPTPESWLERAELVRAEGTGAFAETAMGRWFTDEFREQHPEQIQQWMAMVNGVPDEGYAGCCEALATYDVRQQLGTITAPTLTIAGAQDPSTGPDDLRFIADRIPGARWEVVDQAAHLANVEQADAVDRLLVEHLRDGGR</sequence>
<feature type="domain" description="AB hydrolase-1" evidence="1">
    <location>
        <begin position="19"/>
        <end position="241"/>
    </location>
</feature>
<organism evidence="2 3">
    <name type="scientific">Epidermidibacterium keratini</name>
    <dbReference type="NCBI Taxonomy" id="1891644"/>
    <lineage>
        <taxon>Bacteria</taxon>
        <taxon>Bacillati</taxon>
        <taxon>Actinomycetota</taxon>
        <taxon>Actinomycetes</taxon>
        <taxon>Sporichthyales</taxon>
        <taxon>Sporichthyaceae</taxon>
        <taxon>Epidermidibacterium</taxon>
    </lineage>
</organism>
<dbReference type="PANTHER" id="PTHR43433">
    <property type="entry name" value="HYDROLASE, ALPHA/BETA FOLD FAMILY PROTEIN"/>
    <property type="match status" value="1"/>
</dbReference>
<keyword evidence="3" id="KW-1185">Reference proteome</keyword>
<dbReference type="GO" id="GO:0042952">
    <property type="term" value="P:beta-ketoadipate pathway"/>
    <property type="evidence" value="ECO:0007669"/>
    <property type="project" value="InterPro"/>
</dbReference>
<dbReference type="AlphaFoldDB" id="A0A7L4YLH8"/>
<evidence type="ECO:0000313" key="2">
    <source>
        <dbReference type="EMBL" id="QHC00046.1"/>
    </source>
</evidence>
<dbReference type="OrthoDB" id="9802489at2"/>
<dbReference type="InterPro" id="IPR050471">
    <property type="entry name" value="AB_hydrolase"/>
</dbReference>
<dbReference type="FunCoup" id="A0A7L4YLH8">
    <property type="interactions" value="50"/>
</dbReference>
<dbReference type="Proteomes" id="UP000463857">
    <property type="component" value="Chromosome"/>
</dbReference>
<accession>A0A7L4YLH8</accession>
<dbReference type="GO" id="GO:0047570">
    <property type="term" value="F:3-oxoadipate enol-lactonase activity"/>
    <property type="evidence" value="ECO:0007669"/>
    <property type="project" value="UniProtKB-EC"/>
</dbReference>
<gene>
    <name evidence="2" type="primary">pcaD</name>
    <name evidence="2" type="ORF">EK0264_06985</name>
</gene>
<protein>
    <submittedName>
        <fullName evidence="2">3-oxoadipate enol-lactonase</fullName>
        <ecNumber evidence="2">3.1.1.24</ecNumber>
    </submittedName>
</protein>
<dbReference type="PANTHER" id="PTHR43433:SF5">
    <property type="entry name" value="AB HYDROLASE-1 DOMAIN-CONTAINING PROTEIN"/>
    <property type="match status" value="1"/>
</dbReference>
<dbReference type="NCBIfam" id="TIGR02427">
    <property type="entry name" value="protocat_pcaD"/>
    <property type="match status" value="1"/>
</dbReference>
<keyword evidence="2" id="KW-0378">Hydrolase</keyword>
<dbReference type="InterPro" id="IPR029058">
    <property type="entry name" value="AB_hydrolase_fold"/>
</dbReference>
<evidence type="ECO:0000259" key="1">
    <source>
        <dbReference type="Pfam" id="PF00561"/>
    </source>
</evidence>
<evidence type="ECO:0000313" key="3">
    <source>
        <dbReference type="Proteomes" id="UP000463857"/>
    </source>
</evidence>
<dbReference type="RefSeq" id="WP_159544138.1">
    <property type="nucleotide sequence ID" value="NZ_CP047156.1"/>
</dbReference>
<dbReference type="InterPro" id="IPR026968">
    <property type="entry name" value="PcaD/CatD"/>
</dbReference>
<dbReference type="PRINTS" id="PR00111">
    <property type="entry name" value="ABHYDROLASE"/>
</dbReference>
<dbReference type="KEGG" id="eke:EK0264_06985"/>
<dbReference type="Pfam" id="PF00561">
    <property type="entry name" value="Abhydrolase_1"/>
    <property type="match status" value="1"/>
</dbReference>
<dbReference type="SUPFAM" id="SSF53474">
    <property type="entry name" value="alpha/beta-Hydrolases"/>
    <property type="match status" value="1"/>
</dbReference>
<dbReference type="InParanoid" id="A0A7L4YLH8"/>
<name>A0A7L4YLH8_9ACTN</name>
<dbReference type="EC" id="3.1.1.24" evidence="2"/>
<dbReference type="EMBL" id="CP047156">
    <property type="protein sequence ID" value="QHC00046.1"/>
    <property type="molecule type" value="Genomic_DNA"/>
</dbReference>
<dbReference type="Gene3D" id="3.40.50.1820">
    <property type="entry name" value="alpha/beta hydrolase"/>
    <property type="match status" value="1"/>
</dbReference>
<proteinExistence type="predicted"/>